<evidence type="ECO:0000256" key="3">
    <source>
        <dbReference type="ARBA" id="ARBA00023001"/>
    </source>
</evidence>
<reference evidence="10 11" key="1">
    <citation type="submission" date="2016-10" db="EMBL/GenBank/DDBJ databases">
        <authorList>
            <person name="de Groot N.N."/>
        </authorList>
    </citation>
    <scope>NUCLEOTIDE SEQUENCE [LARGE SCALE GENOMIC DNA]</scope>
    <source>
        <strain evidence="10 11">YAD2003</strain>
    </source>
</reference>
<dbReference type="SUPFAM" id="SSF51445">
    <property type="entry name" value="(Trans)glycosidases"/>
    <property type="match status" value="1"/>
</dbReference>
<evidence type="ECO:0000256" key="2">
    <source>
        <dbReference type="ARBA" id="ARBA00022801"/>
    </source>
</evidence>
<comment type="similarity">
    <text evidence="1">Belongs to the glycosyl hydrolase 5 (cellulase A) family.</text>
</comment>
<dbReference type="GO" id="GO:0008422">
    <property type="term" value="F:beta-glucosidase activity"/>
    <property type="evidence" value="ECO:0007669"/>
    <property type="project" value="TreeGrafter"/>
</dbReference>
<dbReference type="Gene3D" id="3.20.20.80">
    <property type="entry name" value="Glycosidases"/>
    <property type="match status" value="1"/>
</dbReference>
<dbReference type="InterPro" id="IPR050386">
    <property type="entry name" value="Glycosyl_hydrolase_5"/>
</dbReference>
<evidence type="ECO:0000256" key="7">
    <source>
        <dbReference type="SAM" id="SignalP"/>
    </source>
</evidence>
<keyword evidence="5" id="KW-0326">Glycosidase</keyword>
<dbReference type="EMBL" id="FNWV01000002">
    <property type="protein sequence ID" value="SEH45202.1"/>
    <property type="molecule type" value="Genomic_DNA"/>
</dbReference>
<evidence type="ECO:0000259" key="8">
    <source>
        <dbReference type="Pfam" id="PF00150"/>
    </source>
</evidence>
<evidence type="ECO:0000256" key="4">
    <source>
        <dbReference type="ARBA" id="ARBA00023277"/>
    </source>
</evidence>
<organism evidence="10 11">
    <name type="scientific">Ruminococcus flavefaciens</name>
    <dbReference type="NCBI Taxonomy" id="1265"/>
    <lineage>
        <taxon>Bacteria</taxon>
        <taxon>Bacillati</taxon>
        <taxon>Bacillota</taxon>
        <taxon>Clostridia</taxon>
        <taxon>Eubacteriales</taxon>
        <taxon>Oscillospiraceae</taxon>
        <taxon>Ruminococcus</taxon>
    </lineage>
</organism>
<evidence type="ECO:0000313" key="10">
    <source>
        <dbReference type="EMBL" id="SEH45202.1"/>
    </source>
</evidence>
<feature type="domain" description="DUF5620" evidence="9">
    <location>
        <begin position="219"/>
        <end position="319"/>
    </location>
</feature>
<dbReference type="InterPro" id="IPR018087">
    <property type="entry name" value="Glyco_hydro_5_CS"/>
</dbReference>
<keyword evidence="2" id="KW-0378">Hydrolase</keyword>
<dbReference type="PROSITE" id="PS51257">
    <property type="entry name" value="PROKAR_LIPOPROTEIN"/>
    <property type="match status" value="1"/>
</dbReference>
<dbReference type="RefSeq" id="WP_074714517.1">
    <property type="nucleotide sequence ID" value="NZ_FNWV01000002.1"/>
</dbReference>
<dbReference type="PROSITE" id="PS00659">
    <property type="entry name" value="GLYCOSYL_HYDROL_F5"/>
    <property type="match status" value="1"/>
</dbReference>
<dbReference type="Proteomes" id="UP000183190">
    <property type="component" value="Unassembled WGS sequence"/>
</dbReference>
<dbReference type="GO" id="GO:0009986">
    <property type="term" value="C:cell surface"/>
    <property type="evidence" value="ECO:0007669"/>
    <property type="project" value="TreeGrafter"/>
</dbReference>
<dbReference type="PANTHER" id="PTHR31297">
    <property type="entry name" value="GLUCAN ENDO-1,6-BETA-GLUCOSIDASE B"/>
    <property type="match status" value="1"/>
</dbReference>
<feature type="domain" description="DUF5620" evidence="9">
    <location>
        <begin position="82"/>
        <end position="194"/>
    </location>
</feature>
<dbReference type="GO" id="GO:0005576">
    <property type="term" value="C:extracellular region"/>
    <property type="evidence" value="ECO:0007669"/>
    <property type="project" value="TreeGrafter"/>
</dbReference>
<dbReference type="Pfam" id="PF18522">
    <property type="entry name" value="DUF5620"/>
    <property type="match status" value="2"/>
</dbReference>
<accession>A0A1H6I7V8</accession>
<evidence type="ECO:0000256" key="6">
    <source>
        <dbReference type="ARBA" id="ARBA00023326"/>
    </source>
</evidence>
<dbReference type="AlphaFoldDB" id="A0A1H6I7V8"/>
<gene>
    <name evidence="10" type="ORF">SAMN02910265_00705</name>
</gene>
<feature type="signal peptide" evidence="7">
    <location>
        <begin position="1"/>
        <end position="22"/>
    </location>
</feature>
<evidence type="ECO:0000256" key="1">
    <source>
        <dbReference type="ARBA" id="ARBA00005641"/>
    </source>
</evidence>
<dbReference type="InterPro" id="IPR001547">
    <property type="entry name" value="Glyco_hydro_5"/>
</dbReference>
<evidence type="ECO:0000259" key="9">
    <source>
        <dbReference type="Pfam" id="PF18522"/>
    </source>
</evidence>
<keyword evidence="4" id="KW-0119">Carbohydrate metabolism</keyword>
<sequence>MRIRKIALIVAAALAVSAVGCAKEKGTPDVSEKEKETQEEITTVITEEETTEMATEHISPVETVSATLNSQITVNRTIGRAEGSNTIKFPLADLIEDGDRVKSFTFTIYSGDGGDIGGFKGGCGIAVDTDCPAATNKGWYQSPDFSAPTQGSYGEITWEVPDELKDYIHAGGEVLFGYWWGNCESIRIENVVCTYERTREVPVDGMGAAEVGISVNYSDPDNTIHVPLDFIPDKVIPQVVTFKVSAAGGFGKYTGAFGINSSKGKYQSGDTAVFTNDSSIELVWFVPDKAKECIAQNNELVLGYWWSEQPSVTLDTVSVKYSQGEGFTGEFPVMTTTAAPEDNAAVQTATVAAAERGFRTADEIVSQIKVGWNLGNTLDSYNTDKEGLETEIGWGNVKTTKEIIKSVKSAGFNAIRIPVTWAEHMDGDTISTEWMNRVQEVVDYAYNEGMFVIINMHHDDYIWFEPQKSSYNGDSFRLKTIWEQICERFADYDDRLIFEGMNEPRTVGSTMEWMGGTKDERSVINDYANDFVNTVRKSGGNNAARTLIVTTYAASADSIALNDFRVPTGGNIILSVHYYAPWKFAEGSETAFTESGKDEVSAKFAELKKKFIDKGTPVIIDEFGCVNAASTATRCDYYKYYINNAKANGIKCFVWDNGKMSGESSFGIFNRGALTWDGDLLGAIMEGAK</sequence>
<keyword evidence="7" id="KW-0732">Signal</keyword>
<evidence type="ECO:0000256" key="5">
    <source>
        <dbReference type="ARBA" id="ARBA00023295"/>
    </source>
</evidence>
<keyword evidence="3" id="KW-0136">Cellulose degradation</keyword>
<feature type="chain" id="PRO_5010357479" evidence="7">
    <location>
        <begin position="23"/>
        <end position="689"/>
    </location>
</feature>
<dbReference type="PANTHER" id="PTHR31297:SF41">
    <property type="entry name" value="ENDOGLUCANASE, PUTATIVE (AFU_ORTHOLOGUE AFUA_5G01830)-RELATED"/>
    <property type="match status" value="1"/>
</dbReference>
<proteinExistence type="inferred from homology"/>
<dbReference type="InterPro" id="IPR040753">
    <property type="entry name" value="DUF5620"/>
</dbReference>
<dbReference type="GO" id="GO:0030245">
    <property type="term" value="P:cellulose catabolic process"/>
    <property type="evidence" value="ECO:0007669"/>
    <property type="project" value="UniProtKB-KW"/>
</dbReference>
<evidence type="ECO:0000313" key="11">
    <source>
        <dbReference type="Proteomes" id="UP000183190"/>
    </source>
</evidence>
<protein>
    <submittedName>
        <fullName evidence="10">Aryl-phospho-beta-D-glucosidase BglC, GH1 family</fullName>
    </submittedName>
</protein>
<keyword evidence="6" id="KW-0624">Polysaccharide degradation</keyword>
<dbReference type="InterPro" id="IPR017853">
    <property type="entry name" value="GH"/>
</dbReference>
<name>A0A1H6I7V8_RUMFL</name>
<dbReference type="OrthoDB" id="9800955at2"/>
<dbReference type="Pfam" id="PF00150">
    <property type="entry name" value="Cellulase"/>
    <property type="match status" value="1"/>
</dbReference>
<feature type="domain" description="Glycoside hydrolase family 5" evidence="8">
    <location>
        <begin position="384"/>
        <end position="659"/>
    </location>
</feature>